<keyword evidence="3" id="KW-1185">Reference proteome</keyword>
<protein>
    <submittedName>
        <fullName evidence="2">Uncharacterized protein</fullName>
    </submittedName>
</protein>
<dbReference type="RefSeq" id="WP_157195577.1">
    <property type="nucleotide sequence ID" value="NZ_QJKF01000004.1"/>
</dbReference>
<comment type="caution">
    <text evidence="2">The sequence shown here is derived from an EMBL/GenBank/DDBJ whole genome shotgun (WGS) entry which is preliminary data.</text>
</comment>
<gene>
    <name evidence="2" type="ORF">DFR70_104173</name>
</gene>
<evidence type="ECO:0000256" key="1">
    <source>
        <dbReference type="SAM" id="MobiDB-lite"/>
    </source>
</evidence>
<proteinExistence type="predicted"/>
<name>A0A318K5Y1_9NOCA</name>
<evidence type="ECO:0000313" key="3">
    <source>
        <dbReference type="Proteomes" id="UP000247569"/>
    </source>
</evidence>
<accession>A0A318K5Y1</accession>
<organism evidence="2 3">
    <name type="scientific">Nocardia tenerifensis</name>
    <dbReference type="NCBI Taxonomy" id="228006"/>
    <lineage>
        <taxon>Bacteria</taxon>
        <taxon>Bacillati</taxon>
        <taxon>Actinomycetota</taxon>
        <taxon>Actinomycetes</taxon>
        <taxon>Mycobacteriales</taxon>
        <taxon>Nocardiaceae</taxon>
        <taxon>Nocardia</taxon>
    </lineage>
</organism>
<dbReference type="EMBL" id="QJKF01000004">
    <property type="protein sequence ID" value="PXX65112.1"/>
    <property type="molecule type" value="Genomic_DNA"/>
</dbReference>
<dbReference type="Proteomes" id="UP000247569">
    <property type="component" value="Unassembled WGS sequence"/>
</dbReference>
<feature type="region of interest" description="Disordered" evidence="1">
    <location>
        <begin position="1"/>
        <end position="48"/>
    </location>
</feature>
<feature type="compositionally biased region" description="Acidic residues" evidence="1">
    <location>
        <begin position="24"/>
        <end position="35"/>
    </location>
</feature>
<reference evidence="2 3" key="1">
    <citation type="submission" date="2018-05" db="EMBL/GenBank/DDBJ databases">
        <title>Genomic Encyclopedia of Type Strains, Phase IV (KMG-IV): sequencing the most valuable type-strain genomes for metagenomic binning, comparative biology and taxonomic classification.</title>
        <authorList>
            <person name="Goeker M."/>
        </authorList>
    </citation>
    <scope>NUCLEOTIDE SEQUENCE [LARGE SCALE GENOMIC DNA]</scope>
    <source>
        <strain evidence="2 3">DSM 44704</strain>
    </source>
</reference>
<evidence type="ECO:0000313" key="2">
    <source>
        <dbReference type="EMBL" id="PXX65112.1"/>
    </source>
</evidence>
<sequence>MTTDPGKNSPDDAEVNRDAVDQPDATEDASATEEDQASKMDYEGDTPN</sequence>
<dbReference type="AlphaFoldDB" id="A0A318K5Y1"/>